<sequence>MLPKSSSPSVYSVSDSDSSDYAPSVSETKRSSFKRKRAAPVSTKSRTKATMVKGARGKSIAIDNLEDIEDLGITISRRHGMEYHSVDKIVDGKESLLSWFERVREKRGMPWRKEYDPSLSIEEKGQRAYEIWVSEVMLQQTQVTTVIAYWQKWMERWPTIGDLAKADVEEVNAVWRGLGYYRRARSLLAGAKTVMGNSKYDGRLPDDPVTLQKEIDGVGRYTAGAICSMAYGARTPIIDGNIHRLLTRLLAVHAPQTAPATIKFLWWIADELINHLPSGDKHKGVAGDWNQALMELGSQICKPANPECGICPLQKFCKGYAELSNPPPLPSTAESDCKLCAPIPCDIETNKIPTVMMFPMKKEKKASRVEEESVCVVQWRGNGDQRRWLFIKRPEKGLLAGLFEPPTTPVSAGLSHSERLSASLEALSDYIKITEEDAEGLQTSNRDVGNIPHIFSHINMTYHIHLLTLTTSGSEPPSIKPRTPRPAVWLSGEEVETANVGTGVKKVWAEIYGSWGSFEESKMGAVVGKKEKITNNKSMKLKSPAANKDGKIVKKVMMPAMPTRKKVVDVVE</sequence>
<dbReference type="SUPFAM" id="SSF55811">
    <property type="entry name" value="Nudix"/>
    <property type="match status" value="1"/>
</dbReference>
<dbReference type="InterPro" id="IPR023170">
    <property type="entry name" value="HhH_base_excis_C"/>
</dbReference>
<dbReference type="Proteomes" id="UP000054399">
    <property type="component" value="Unassembled WGS sequence"/>
</dbReference>
<evidence type="ECO:0000256" key="2">
    <source>
        <dbReference type="ARBA" id="ARBA00008343"/>
    </source>
</evidence>
<keyword evidence="11" id="KW-0234">DNA repair</keyword>
<reference evidence="17" key="1">
    <citation type="submission" date="2015-01" db="EMBL/GenBank/DDBJ databases">
        <title>The Genome Sequence of Cryptococcus gattii MMRL2647.</title>
        <authorList>
            <consortium name="The Broad Institute Genomics Platform"/>
            <person name="Cuomo C."/>
            <person name="Litvintseva A."/>
            <person name="Chen Y."/>
            <person name="Heitman J."/>
            <person name="Sun S."/>
            <person name="Springer D."/>
            <person name="Dromer F."/>
            <person name="Young S."/>
            <person name="Zeng Q."/>
            <person name="Gargeya S."/>
            <person name="Abouelleil A."/>
            <person name="Alvarado L."/>
            <person name="Chapman S.B."/>
            <person name="Gainer-Dewar J."/>
            <person name="Goldberg J."/>
            <person name="Griggs A."/>
            <person name="Gujja S."/>
            <person name="Hansen M."/>
            <person name="Howarth C."/>
            <person name="Imamovic A."/>
            <person name="Larimer J."/>
            <person name="Murphy C."/>
            <person name="Naylor J."/>
            <person name="Pearson M."/>
            <person name="Priest M."/>
            <person name="Roberts A."/>
            <person name="Saif S."/>
            <person name="Shea T."/>
            <person name="Sykes S."/>
            <person name="Wortman J."/>
            <person name="Nusbaum C."/>
            <person name="Birren B."/>
        </authorList>
    </citation>
    <scope>NUCLEOTIDE SEQUENCE [LARGE SCALE GENOMIC DNA]</scope>
    <source>
        <strain evidence="17">IND107</strain>
    </source>
</reference>
<feature type="compositionally biased region" description="Low complexity" evidence="14">
    <location>
        <begin position="1"/>
        <end position="26"/>
    </location>
</feature>
<evidence type="ECO:0000256" key="10">
    <source>
        <dbReference type="ARBA" id="ARBA00023014"/>
    </source>
</evidence>
<proteinExistence type="inferred from homology"/>
<comment type="caution">
    <text evidence="16">The sequence shown here is derived from an EMBL/GenBank/DDBJ whole genome shotgun (WGS) entry which is preliminary data.</text>
</comment>
<evidence type="ECO:0000259" key="15">
    <source>
        <dbReference type="SMART" id="SM00478"/>
    </source>
</evidence>
<comment type="function">
    <text evidence="13">Adenine glycosylase active on G-A mispairs.</text>
</comment>
<evidence type="ECO:0000256" key="3">
    <source>
        <dbReference type="ARBA" id="ARBA00012045"/>
    </source>
</evidence>
<evidence type="ECO:0000313" key="16">
    <source>
        <dbReference type="EMBL" id="KAL0250719.1"/>
    </source>
</evidence>
<evidence type="ECO:0000256" key="5">
    <source>
        <dbReference type="ARBA" id="ARBA00022485"/>
    </source>
</evidence>
<dbReference type="Gene3D" id="3.90.79.10">
    <property type="entry name" value="Nucleoside Triphosphate Pyrophosphohydrolase"/>
    <property type="match status" value="1"/>
</dbReference>
<keyword evidence="9 13" id="KW-0408">Iron</keyword>
<name>A0ABR3BUW2_9TREE</name>
<evidence type="ECO:0000256" key="12">
    <source>
        <dbReference type="ARBA" id="ARBA00023295"/>
    </source>
</evidence>
<protein>
    <recommendedName>
        <fullName evidence="4 13">Adenine DNA glycosylase</fullName>
        <ecNumber evidence="3 13">3.2.2.31</ecNumber>
    </recommendedName>
</protein>
<keyword evidence="7 13" id="KW-0227">DNA damage</keyword>
<gene>
    <name evidence="16" type="ORF">I308_102902</name>
</gene>
<dbReference type="EMBL" id="ATAM02000004">
    <property type="protein sequence ID" value="KAL0250719.1"/>
    <property type="molecule type" value="Genomic_DNA"/>
</dbReference>
<dbReference type="InterPro" id="IPR044298">
    <property type="entry name" value="MIG/MutY"/>
</dbReference>
<evidence type="ECO:0000256" key="8">
    <source>
        <dbReference type="ARBA" id="ARBA00022801"/>
    </source>
</evidence>
<dbReference type="CDD" id="cd00056">
    <property type="entry name" value="ENDO3c"/>
    <property type="match status" value="1"/>
</dbReference>
<evidence type="ECO:0000256" key="13">
    <source>
        <dbReference type="RuleBase" id="RU365096"/>
    </source>
</evidence>
<comment type="catalytic activity">
    <reaction evidence="1 13">
        <text>Hydrolyzes free adenine bases from 7,8-dihydro-8-oxoguanine:adenine mismatched double-stranded DNA, leaving an apurinic site.</text>
        <dbReference type="EC" id="3.2.2.31"/>
    </reaction>
</comment>
<keyword evidence="5" id="KW-0004">4Fe-4S</keyword>
<dbReference type="Gene3D" id="1.10.340.30">
    <property type="entry name" value="Hypothetical protein, domain 2"/>
    <property type="match status" value="1"/>
</dbReference>
<dbReference type="InterPro" id="IPR003265">
    <property type="entry name" value="HhH-GPD_domain"/>
</dbReference>
<organism evidence="16 17">
    <name type="scientific">Cryptococcus tetragattii IND107</name>
    <dbReference type="NCBI Taxonomy" id="1296105"/>
    <lineage>
        <taxon>Eukaryota</taxon>
        <taxon>Fungi</taxon>
        <taxon>Dikarya</taxon>
        <taxon>Basidiomycota</taxon>
        <taxon>Agaricomycotina</taxon>
        <taxon>Tremellomycetes</taxon>
        <taxon>Tremellales</taxon>
        <taxon>Cryptococcaceae</taxon>
        <taxon>Cryptococcus</taxon>
        <taxon>Cryptococcus gattii species complex</taxon>
    </lineage>
</organism>
<feature type="domain" description="HhH-GPD" evidence="15">
    <location>
        <begin position="137"/>
        <end position="299"/>
    </location>
</feature>
<reference evidence="16 17" key="2">
    <citation type="submission" date="2024-01" db="EMBL/GenBank/DDBJ databases">
        <title>Comparative genomics of Cryptococcus and Kwoniella reveals pathogenesis evolution and contrasting modes of karyotype evolution via chromosome fusion or intercentromeric recombination.</title>
        <authorList>
            <person name="Coelho M.A."/>
            <person name="David-Palma M."/>
            <person name="Shea T."/>
            <person name="Bowers K."/>
            <person name="Mcginley-Smith S."/>
            <person name="Mohammad A.W."/>
            <person name="Gnirke A."/>
            <person name="Yurkov A.M."/>
            <person name="Nowrousian M."/>
            <person name="Sun S."/>
            <person name="Cuomo C.A."/>
            <person name="Heitman J."/>
        </authorList>
    </citation>
    <scope>NUCLEOTIDE SEQUENCE [LARGE SCALE GENOMIC DNA]</scope>
    <source>
        <strain evidence="16 17">IND107</strain>
    </source>
</reference>
<evidence type="ECO:0000256" key="4">
    <source>
        <dbReference type="ARBA" id="ARBA00022023"/>
    </source>
</evidence>
<evidence type="ECO:0000313" key="17">
    <source>
        <dbReference type="Proteomes" id="UP000054399"/>
    </source>
</evidence>
<comment type="cofactor">
    <cofactor evidence="13">
        <name>[4Fe-4S] cluster</name>
        <dbReference type="ChEBI" id="CHEBI:49883"/>
    </cofactor>
    <text evidence="13">Binds 1 [4Fe-4S] cluster.</text>
</comment>
<dbReference type="InterPro" id="IPR029119">
    <property type="entry name" value="MutY_C"/>
</dbReference>
<accession>A0ABR3BUW2</accession>
<dbReference type="SMART" id="SM00478">
    <property type="entry name" value="ENDO3c"/>
    <property type="match status" value="1"/>
</dbReference>
<evidence type="ECO:0000256" key="6">
    <source>
        <dbReference type="ARBA" id="ARBA00022723"/>
    </source>
</evidence>
<keyword evidence="17" id="KW-1185">Reference proteome</keyword>
<feature type="region of interest" description="Disordered" evidence="14">
    <location>
        <begin position="1"/>
        <end position="49"/>
    </location>
</feature>
<evidence type="ECO:0000256" key="14">
    <source>
        <dbReference type="SAM" id="MobiDB-lite"/>
    </source>
</evidence>
<dbReference type="SMART" id="SM00525">
    <property type="entry name" value="FES"/>
    <property type="match status" value="1"/>
</dbReference>
<comment type="similarity">
    <text evidence="2 13">Belongs to the Nth/MutY family.</text>
</comment>
<dbReference type="PANTHER" id="PTHR42944">
    <property type="entry name" value="ADENINE DNA GLYCOSYLASE"/>
    <property type="match status" value="1"/>
</dbReference>
<dbReference type="CDD" id="cd03431">
    <property type="entry name" value="NUDIX_DNA_Glycosylase_C-MutY"/>
    <property type="match status" value="1"/>
</dbReference>
<dbReference type="GeneID" id="91989758"/>
<dbReference type="Pfam" id="PF14815">
    <property type="entry name" value="NUDIX_4"/>
    <property type="match status" value="1"/>
</dbReference>
<dbReference type="EC" id="3.2.2.31" evidence="3 13"/>
<evidence type="ECO:0000256" key="7">
    <source>
        <dbReference type="ARBA" id="ARBA00022763"/>
    </source>
</evidence>
<dbReference type="Gene3D" id="1.10.1670.10">
    <property type="entry name" value="Helix-hairpin-Helix base-excision DNA repair enzymes (C-terminal)"/>
    <property type="match status" value="1"/>
</dbReference>
<dbReference type="Pfam" id="PF00730">
    <property type="entry name" value="HhH-GPD"/>
    <property type="match status" value="1"/>
</dbReference>
<dbReference type="PANTHER" id="PTHR42944:SF1">
    <property type="entry name" value="ADENINE DNA GLYCOSYLASE"/>
    <property type="match status" value="1"/>
</dbReference>
<evidence type="ECO:0000256" key="9">
    <source>
        <dbReference type="ARBA" id="ARBA00023004"/>
    </source>
</evidence>
<evidence type="ECO:0000256" key="11">
    <source>
        <dbReference type="ARBA" id="ARBA00023204"/>
    </source>
</evidence>
<dbReference type="SUPFAM" id="SSF48150">
    <property type="entry name" value="DNA-glycosylase"/>
    <property type="match status" value="1"/>
</dbReference>
<keyword evidence="12 13" id="KW-0326">Glycosidase</keyword>
<dbReference type="InterPro" id="IPR015797">
    <property type="entry name" value="NUDIX_hydrolase-like_dom_sf"/>
</dbReference>
<dbReference type="RefSeq" id="XP_066614906.1">
    <property type="nucleotide sequence ID" value="XM_066757437.1"/>
</dbReference>
<keyword evidence="10" id="KW-0411">Iron-sulfur</keyword>
<keyword evidence="6" id="KW-0479">Metal-binding</keyword>
<evidence type="ECO:0000256" key="1">
    <source>
        <dbReference type="ARBA" id="ARBA00000843"/>
    </source>
</evidence>
<keyword evidence="8" id="KW-0378">Hydrolase</keyword>
<dbReference type="InterPro" id="IPR011257">
    <property type="entry name" value="DNA_glycosylase"/>
</dbReference>
<dbReference type="InterPro" id="IPR003651">
    <property type="entry name" value="Endonuclease3_FeS-loop_motif"/>
</dbReference>